<reference evidence="1" key="2">
    <citation type="journal article" date="2021" name="PeerJ">
        <title>Extensive microbial diversity within the chicken gut microbiome revealed by metagenomics and culture.</title>
        <authorList>
            <person name="Gilroy R."/>
            <person name="Ravi A."/>
            <person name="Getino M."/>
            <person name="Pursley I."/>
            <person name="Horton D.L."/>
            <person name="Alikhan N.F."/>
            <person name="Baker D."/>
            <person name="Gharbi K."/>
            <person name="Hall N."/>
            <person name="Watson M."/>
            <person name="Adriaenssens E.M."/>
            <person name="Foster-Nyarko E."/>
            <person name="Jarju S."/>
            <person name="Secka A."/>
            <person name="Antonio M."/>
            <person name="Oren A."/>
            <person name="Chaudhuri R.R."/>
            <person name="La Ragione R."/>
            <person name="Hildebrand F."/>
            <person name="Pallen M.J."/>
        </authorList>
    </citation>
    <scope>NUCLEOTIDE SEQUENCE</scope>
    <source>
        <strain evidence="1">35461</strain>
    </source>
</reference>
<dbReference type="AlphaFoldDB" id="A0A9D1NP89"/>
<accession>A0A9D1NP89</accession>
<evidence type="ECO:0008006" key="3">
    <source>
        <dbReference type="Google" id="ProtNLM"/>
    </source>
</evidence>
<reference evidence="1" key="1">
    <citation type="submission" date="2020-10" db="EMBL/GenBank/DDBJ databases">
        <authorList>
            <person name="Gilroy R."/>
        </authorList>
    </citation>
    <scope>NUCLEOTIDE SEQUENCE</scope>
    <source>
        <strain evidence="1">35461</strain>
    </source>
</reference>
<dbReference type="Proteomes" id="UP000886845">
    <property type="component" value="Unassembled WGS sequence"/>
</dbReference>
<evidence type="ECO:0000313" key="2">
    <source>
        <dbReference type="Proteomes" id="UP000886845"/>
    </source>
</evidence>
<protein>
    <recommendedName>
        <fullName evidence="3">tRNA (Adenosine(37)-N6)-threonylcarbamoyltransferase complex dimerization subunit type 1 TsaB</fullName>
    </recommendedName>
</protein>
<organism evidence="1 2">
    <name type="scientific">Candidatus Spyradenecus faecavium</name>
    <dbReference type="NCBI Taxonomy" id="2840947"/>
    <lineage>
        <taxon>Bacteria</taxon>
        <taxon>Pseudomonadati</taxon>
        <taxon>Lentisphaerota</taxon>
        <taxon>Lentisphaeria</taxon>
        <taxon>Lentisphaerales</taxon>
        <taxon>Lentisphaeraceae</taxon>
        <taxon>Lentisphaeraceae incertae sedis</taxon>
        <taxon>Candidatus Spyradenecus</taxon>
    </lineage>
</organism>
<dbReference type="SUPFAM" id="SSF53067">
    <property type="entry name" value="Actin-like ATPase domain"/>
    <property type="match status" value="1"/>
</dbReference>
<dbReference type="EMBL" id="DVOR01000210">
    <property type="protein sequence ID" value="HIV09726.1"/>
    <property type="molecule type" value="Genomic_DNA"/>
</dbReference>
<sequence length="191" mass="20021">MSALVLDRSTARTLIAFGDETLELPGRDPTWCARLRDLLAGRRPDLLAVGLGPGSFAGVRSSIACLQGMGLALGLRPLGFPSAALCALASGLPEVTVVGDARRGTLWAVRFAVGPDAIVQQGDFHVLARERFTPAADMVSPDADRLAEFGLRPVTLTADLLPEALRRLAGALSEDPAPFYLHPAVGATPAE</sequence>
<comment type="caution">
    <text evidence="1">The sequence shown here is derived from an EMBL/GenBank/DDBJ whole genome shotgun (WGS) entry which is preliminary data.</text>
</comment>
<name>A0A9D1NP89_9BACT</name>
<dbReference type="Gene3D" id="3.30.420.40">
    <property type="match status" value="2"/>
</dbReference>
<proteinExistence type="predicted"/>
<evidence type="ECO:0000313" key="1">
    <source>
        <dbReference type="EMBL" id="HIV09726.1"/>
    </source>
</evidence>
<gene>
    <name evidence="1" type="ORF">IAC79_06410</name>
</gene>
<dbReference type="InterPro" id="IPR043129">
    <property type="entry name" value="ATPase_NBD"/>
</dbReference>